<keyword evidence="3" id="KW-1185">Reference proteome</keyword>
<sequence>MKRRHVLTTTLVFAVISGLALVPAQAAPPDDAIGPRAAAARDYARENGVDEADAEAAVSDQQMVVEVLNEQNLELGVDADVWFDQTDTGQRLSVRTQDVDVASAVSDLALSSETTVAVLDEAPVATIVPEITDEVEAIARDFAPGIQGLYVRSVDGALVIDTTDSVGDVDAIELAASTGFDQVIVESVPVASDTILTRGGVAMNGCTVAFSARNGSSYIGVFSASHCGTSKRVYTNTAGTGSYVTATRTLRNHGANADIGFYRIPAGHYVSSSFFGSSSSSATTMGSPQDVPAGITACHRGRPALGWDCGTIASIAYRPTWTGACPNGTCNAVFVRVTGAPTAGGDSGGPWVNGTHPIGIHKGGASGAGGWSVYSKISRIPSATSLYY</sequence>
<dbReference type="RefSeq" id="WP_182615150.1">
    <property type="nucleotide sequence ID" value="NZ_BAAATF010000007.1"/>
</dbReference>
<feature type="signal peptide" evidence="1">
    <location>
        <begin position="1"/>
        <end position="26"/>
    </location>
</feature>
<name>A0A7W3J7F4_9MICO</name>
<protein>
    <recommendedName>
        <fullName evidence="4">Streptogrisin C</fullName>
    </recommendedName>
</protein>
<dbReference type="SUPFAM" id="SSF50494">
    <property type="entry name" value="Trypsin-like serine proteases"/>
    <property type="match status" value="1"/>
</dbReference>
<dbReference type="InterPro" id="IPR009003">
    <property type="entry name" value="Peptidase_S1_PA"/>
</dbReference>
<dbReference type="Proteomes" id="UP000540568">
    <property type="component" value="Unassembled WGS sequence"/>
</dbReference>
<evidence type="ECO:0000256" key="1">
    <source>
        <dbReference type="SAM" id="SignalP"/>
    </source>
</evidence>
<proteinExistence type="predicted"/>
<evidence type="ECO:0008006" key="4">
    <source>
        <dbReference type="Google" id="ProtNLM"/>
    </source>
</evidence>
<dbReference type="InterPro" id="IPR043504">
    <property type="entry name" value="Peptidase_S1_PA_chymotrypsin"/>
</dbReference>
<accession>A0A7W3J7F4</accession>
<evidence type="ECO:0000313" key="2">
    <source>
        <dbReference type="EMBL" id="MBA8807605.1"/>
    </source>
</evidence>
<organism evidence="2 3">
    <name type="scientific">Promicromonospora sukumoe</name>
    <dbReference type="NCBI Taxonomy" id="88382"/>
    <lineage>
        <taxon>Bacteria</taxon>
        <taxon>Bacillati</taxon>
        <taxon>Actinomycetota</taxon>
        <taxon>Actinomycetes</taxon>
        <taxon>Micrococcales</taxon>
        <taxon>Promicromonosporaceae</taxon>
        <taxon>Promicromonospora</taxon>
    </lineage>
</organism>
<reference evidence="2 3" key="1">
    <citation type="submission" date="2020-07" db="EMBL/GenBank/DDBJ databases">
        <title>Sequencing the genomes of 1000 actinobacteria strains.</title>
        <authorList>
            <person name="Klenk H.-P."/>
        </authorList>
    </citation>
    <scope>NUCLEOTIDE SEQUENCE [LARGE SCALE GENOMIC DNA]</scope>
    <source>
        <strain evidence="2 3">DSM 44121</strain>
    </source>
</reference>
<dbReference type="AlphaFoldDB" id="A0A7W3J7F4"/>
<keyword evidence="1" id="KW-0732">Signal</keyword>
<comment type="caution">
    <text evidence="2">The sequence shown here is derived from an EMBL/GenBank/DDBJ whole genome shotgun (WGS) entry which is preliminary data.</text>
</comment>
<gene>
    <name evidence="2" type="ORF">FHX71_001547</name>
</gene>
<dbReference type="Gene3D" id="2.40.10.10">
    <property type="entry name" value="Trypsin-like serine proteases"/>
    <property type="match status" value="2"/>
</dbReference>
<evidence type="ECO:0000313" key="3">
    <source>
        <dbReference type="Proteomes" id="UP000540568"/>
    </source>
</evidence>
<dbReference type="EMBL" id="JACGWV010000001">
    <property type="protein sequence ID" value="MBA8807605.1"/>
    <property type="molecule type" value="Genomic_DNA"/>
</dbReference>
<feature type="chain" id="PRO_5030592352" description="Streptogrisin C" evidence="1">
    <location>
        <begin position="27"/>
        <end position="388"/>
    </location>
</feature>